<dbReference type="AlphaFoldDB" id="A0A840NTJ0"/>
<evidence type="ECO:0000313" key="3">
    <source>
        <dbReference type="Proteomes" id="UP000578449"/>
    </source>
</evidence>
<feature type="region of interest" description="Disordered" evidence="1">
    <location>
        <begin position="153"/>
        <end position="176"/>
    </location>
</feature>
<comment type="caution">
    <text evidence="2">The sequence shown here is derived from an EMBL/GenBank/DDBJ whole genome shotgun (WGS) entry which is preliminary data.</text>
</comment>
<evidence type="ECO:0000256" key="1">
    <source>
        <dbReference type="SAM" id="MobiDB-lite"/>
    </source>
</evidence>
<sequence>MTTPNPNRALPRAVRQAMPLARDVVEEVAKQHGVCIRPVPLQRTDTHTGQIEIIDVPCGATLDNICPPCAKRNRQLRMAQCREGWHLDEEPAITPDDPTDEQRWLVEFRADVQAQRDRAAKAGHDTTDLDAAIAGIDAEINAAGMRGNVLSRTAGKRTRSTKRRQDAPDLPRRKMTHTTLGRTFVGSDGKTYRPSLFVTLTLPSYGRVRDGVPIDPDTYATPVPLAMRCTSPNWSTGSCRTSVASPTMTCSTSPPSNRKSGSPRTCTWPSAAPSPDARSSRSRRQPTTKCGGLPSIARSSTASTCPSGMTASATSTRQPVRS</sequence>
<feature type="region of interest" description="Disordered" evidence="1">
    <location>
        <begin position="234"/>
        <end position="322"/>
    </location>
</feature>
<dbReference type="InterPro" id="IPR046828">
    <property type="entry name" value="RepSA"/>
</dbReference>
<dbReference type="Pfam" id="PF20199">
    <property type="entry name" value="RepSA"/>
    <property type="match status" value="1"/>
</dbReference>
<reference evidence="2 3" key="1">
    <citation type="submission" date="2020-08" db="EMBL/GenBank/DDBJ databases">
        <title>Genomic Encyclopedia of Type Strains, Phase IV (KMG-IV): sequencing the most valuable type-strain genomes for metagenomic binning, comparative biology and taxonomic classification.</title>
        <authorList>
            <person name="Goeker M."/>
        </authorList>
    </citation>
    <scope>NUCLEOTIDE SEQUENCE [LARGE SCALE GENOMIC DNA]</scope>
    <source>
        <strain evidence="2 3">DSM 45615</strain>
    </source>
</reference>
<feature type="compositionally biased region" description="Low complexity" evidence="1">
    <location>
        <begin position="245"/>
        <end position="256"/>
    </location>
</feature>
<evidence type="ECO:0000313" key="2">
    <source>
        <dbReference type="EMBL" id="MBB5130572.1"/>
    </source>
</evidence>
<feature type="compositionally biased region" description="Polar residues" evidence="1">
    <location>
        <begin position="257"/>
        <end position="268"/>
    </location>
</feature>
<feature type="compositionally biased region" description="Polar residues" evidence="1">
    <location>
        <begin position="297"/>
        <end position="322"/>
    </location>
</feature>
<proteinExistence type="predicted"/>
<gene>
    <name evidence="2" type="ORF">HNP84_000260</name>
</gene>
<feature type="compositionally biased region" description="Basic and acidic residues" evidence="1">
    <location>
        <begin position="163"/>
        <end position="172"/>
    </location>
</feature>
<name>A0A840NTJ0_9ACTN</name>
<accession>A0A840NTJ0</accession>
<protein>
    <submittedName>
        <fullName evidence="2">Uncharacterized protein</fullName>
    </submittedName>
</protein>
<dbReference type="Proteomes" id="UP000578449">
    <property type="component" value="Unassembled WGS sequence"/>
</dbReference>
<feature type="compositionally biased region" description="Polar residues" evidence="1">
    <location>
        <begin position="234"/>
        <end position="244"/>
    </location>
</feature>
<dbReference type="EMBL" id="JACHGN010000001">
    <property type="protein sequence ID" value="MBB5130572.1"/>
    <property type="molecule type" value="Genomic_DNA"/>
</dbReference>
<keyword evidence="3" id="KW-1185">Reference proteome</keyword>
<organism evidence="2 3">
    <name type="scientific">Thermocatellispora tengchongensis</name>
    <dbReference type="NCBI Taxonomy" id="1073253"/>
    <lineage>
        <taxon>Bacteria</taxon>
        <taxon>Bacillati</taxon>
        <taxon>Actinomycetota</taxon>
        <taxon>Actinomycetes</taxon>
        <taxon>Streptosporangiales</taxon>
        <taxon>Streptosporangiaceae</taxon>
        <taxon>Thermocatellispora</taxon>
    </lineage>
</organism>